<sequence length="530" mass="59650">MLAGRVRQRMFISSRLGNRSLRPLALLRSSLLLGALAAASAGCEHSPETAGGGFIPTGSASPADSISIVTNAIGMSFPQGLDENNNPYLRYIEKNTGLNIKVTLPPQDVYPEKLNVIMASGNTPDLINYSDKVWMNDNARQNKLMPLDELIDRYGKDLKEKIPKEAWDQVTVDGKIYAVPSLNEVKGLELMYVRKDWLDRLGLAPPVTLDDYYKVIRAFTLDDPDGNGINDTIGLTFGESLVRSAPFFGAFGVQLDQWADRYGELAYTSTLPETKEALAFLRKLYREKLLDPEFPLNRNPSMMDKIKNGKVGLFSAAWYDTRGPIAANMQKDPRAVWIPLEFPRGPEGHSGVYATNLVRSYNVIPVGSANPEGVIRYLNFIAGDGYKTLKLGFENEIWSMQNGKMVINFEEHNKHLYRGIYQAMEDVQDKETSKIRLDALGDFHLYDNLKRIEGHLIPNAFYGSPTPSMSKYYNIKGKELMEHFVRIIVGVEPLDSFEMAVERWRKEGGDDMTREVNEWYKKQGIPQGAR</sequence>
<dbReference type="InterPro" id="IPR050490">
    <property type="entry name" value="Bact_solute-bd_prot1"/>
</dbReference>
<dbReference type="Gene3D" id="3.40.190.10">
    <property type="entry name" value="Periplasmic binding protein-like II"/>
    <property type="match status" value="2"/>
</dbReference>
<organism evidence="1 2">
    <name type="scientific">Paenibacillus chitinolyticus</name>
    <dbReference type="NCBI Taxonomy" id="79263"/>
    <lineage>
        <taxon>Bacteria</taxon>
        <taxon>Bacillati</taxon>
        <taxon>Bacillota</taxon>
        <taxon>Bacilli</taxon>
        <taxon>Bacillales</taxon>
        <taxon>Paenibacillaceae</taxon>
        <taxon>Paenibacillus</taxon>
    </lineage>
</organism>
<accession>A0ABT4FGP1</accession>
<reference evidence="1 2" key="1">
    <citation type="submission" date="2022-05" db="EMBL/GenBank/DDBJ databases">
        <title>Genome Sequencing of Bee-Associated Microbes.</title>
        <authorList>
            <person name="Dunlap C."/>
        </authorList>
    </citation>
    <scope>NUCLEOTIDE SEQUENCE [LARGE SCALE GENOMIC DNA]</scope>
    <source>
        <strain evidence="1 2">NRRL B-23120</strain>
    </source>
</reference>
<gene>
    <name evidence="1" type="ORF">M5X16_18140</name>
</gene>
<dbReference type="SUPFAM" id="SSF53850">
    <property type="entry name" value="Periplasmic binding protein-like II"/>
    <property type="match status" value="1"/>
</dbReference>
<proteinExistence type="predicted"/>
<dbReference type="Pfam" id="PF01547">
    <property type="entry name" value="SBP_bac_1"/>
    <property type="match status" value="1"/>
</dbReference>
<dbReference type="Proteomes" id="UP001527202">
    <property type="component" value="Unassembled WGS sequence"/>
</dbReference>
<dbReference type="PANTHER" id="PTHR43649">
    <property type="entry name" value="ARABINOSE-BINDING PROTEIN-RELATED"/>
    <property type="match status" value="1"/>
</dbReference>
<comment type="caution">
    <text evidence="1">The sequence shown here is derived from an EMBL/GenBank/DDBJ whole genome shotgun (WGS) entry which is preliminary data.</text>
</comment>
<dbReference type="PANTHER" id="PTHR43649:SF12">
    <property type="entry name" value="DIACETYLCHITOBIOSE BINDING PROTEIN DASA"/>
    <property type="match status" value="1"/>
</dbReference>
<name>A0ABT4FGP1_9BACL</name>
<keyword evidence="2" id="KW-1185">Reference proteome</keyword>
<dbReference type="EMBL" id="JAMDMJ010000023">
    <property type="protein sequence ID" value="MCY9597687.1"/>
    <property type="molecule type" value="Genomic_DNA"/>
</dbReference>
<evidence type="ECO:0000313" key="1">
    <source>
        <dbReference type="EMBL" id="MCY9597687.1"/>
    </source>
</evidence>
<protein>
    <submittedName>
        <fullName evidence="1">Extracellular solute-binding protein</fullName>
    </submittedName>
</protein>
<evidence type="ECO:0000313" key="2">
    <source>
        <dbReference type="Proteomes" id="UP001527202"/>
    </source>
</evidence>
<dbReference type="CDD" id="cd13580">
    <property type="entry name" value="PBP2_AlgQ_like_1"/>
    <property type="match status" value="1"/>
</dbReference>
<dbReference type="InterPro" id="IPR006059">
    <property type="entry name" value="SBP"/>
</dbReference>